<dbReference type="CDD" id="cd02439">
    <property type="entry name" value="DMB-PRT_CobT"/>
    <property type="match status" value="1"/>
</dbReference>
<evidence type="ECO:0000256" key="6">
    <source>
        <dbReference type="ARBA" id="ARBA00022676"/>
    </source>
</evidence>
<dbReference type="Proteomes" id="UP000501726">
    <property type="component" value="Chromosome"/>
</dbReference>
<comment type="catalytic activity">
    <reaction evidence="9">
        <text>5,6-dimethylbenzimidazole + nicotinate beta-D-ribonucleotide = alpha-ribazole 5'-phosphate + nicotinate + H(+)</text>
        <dbReference type="Rhea" id="RHEA:11196"/>
        <dbReference type="ChEBI" id="CHEBI:15378"/>
        <dbReference type="ChEBI" id="CHEBI:15890"/>
        <dbReference type="ChEBI" id="CHEBI:32544"/>
        <dbReference type="ChEBI" id="CHEBI:57502"/>
        <dbReference type="ChEBI" id="CHEBI:57918"/>
        <dbReference type="EC" id="2.4.2.21"/>
    </reaction>
</comment>
<evidence type="ECO:0000256" key="5">
    <source>
        <dbReference type="ARBA" id="ARBA00022573"/>
    </source>
</evidence>
<dbReference type="InterPro" id="IPR003200">
    <property type="entry name" value="Nict_dMeBzImd_PRibTrfase"/>
</dbReference>
<dbReference type="NCBIfam" id="NF000996">
    <property type="entry name" value="PRK00105.1"/>
    <property type="match status" value="1"/>
</dbReference>
<dbReference type="InterPro" id="IPR023195">
    <property type="entry name" value="Nict_dMeBzImd_PRibTrfase_N"/>
</dbReference>
<dbReference type="KEGG" id="tse:THMIRHAS_14890"/>
<evidence type="ECO:0000256" key="7">
    <source>
        <dbReference type="ARBA" id="ARBA00022679"/>
    </source>
</evidence>
<dbReference type="InterPro" id="IPR036087">
    <property type="entry name" value="Nict_dMeBzImd_PRibTrfase_sf"/>
</dbReference>
<evidence type="ECO:0000256" key="9">
    <source>
        <dbReference type="ARBA" id="ARBA00047340"/>
    </source>
</evidence>
<dbReference type="EMBL" id="AP021889">
    <property type="protein sequence ID" value="BBP46116.1"/>
    <property type="molecule type" value="Genomic_DNA"/>
</dbReference>
<dbReference type="Gene3D" id="3.40.50.10210">
    <property type="match status" value="2"/>
</dbReference>
<keyword evidence="6 10" id="KW-0328">Glycosyltransferase</keyword>
<evidence type="ECO:0000256" key="3">
    <source>
        <dbReference type="ARBA" id="ARBA00011991"/>
    </source>
</evidence>
<dbReference type="Gene3D" id="1.10.1610.10">
    <property type="match status" value="1"/>
</dbReference>
<protein>
    <recommendedName>
        <fullName evidence="4">Nicotinate-nucleotide--dimethylbenzimidazole phosphoribosyltransferase</fullName>
        <ecNumber evidence="3">2.4.2.21</ecNumber>
    </recommendedName>
    <alternativeName>
        <fullName evidence="8">N(1)-alpha-phosphoribosyltransferase</fullName>
    </alternativeName>
</protein>
<dbReference type="AlphaFoldDB" id="A0A6F8PVJ2"/>
<dbReference type="GO" id="GO:0009236">
    <property type="term" value="P:cobalamin biosynthetic process"/>
    <property type="evidence" value="ECO:0007669"/>
    <property type="project" value="UniProtKB-KW"/>
</dbReference>
<dbReference type="RefSeq" id="WP_243830809.1">
    <property type="nucleotide sequence ID" value="NZ_AP021889.1"/>
</dbReference>
<dbReference type="PANTHER" id="PTHR43463">
    <property type="entry name" value="NICOTINATE-NUCLEOTIDE--DIMETHYLBENZIMIDAZOLE PHOSPHORIBOSYLTRANSFERASE"/>
    <property type="match status" value="1"/>
</dbReference>
<evidence type="ECO:0000256" key="2">
    <source>
        <dbReference type="ARBA" id="ARBA00007110"/>
    </source>
</evidence>
<evidence type="ECO:0000313" key="10">
    <source>
        <dbReference type="EMBL" id="BBP46116.1"/>
    </source>
</evidence>
<dbReference type="PANTHER" id="PTHR43463:SF1">
    <property type="entry name" value="NICOTINATE-NUCLEOTIDE--DIMETHYLBENZIMIDAZOLE PHOSPHORIBOSYLTRANSFERASE"/>
    <property type="match status" value="1"/>
</dbReference>
<keyword evidence="11" id="KW-1185">Reference proteome</keyword>
<keyword evidence="7 10" id="KW-0808">Transferase</keyword>
<organism evidence="10 11">
    <name type="scientific">Thiosulfatimonas sediminis</name>
    <dbReference type="NCBI Taxonomy" id="2675054"/>
    <lineage>
        <taxon>Bacteria</taxon>
        <taxon>Pseudomonadati</taxon>
        <taxon>Pseudomonadota</taxon>
        <taxon>Gammaproteobacteria</taxon>
        <taxon>Thiotrichales</taxon>
        <taxon>Piscirickettsiaceae</taxon>
        <taxon>Thiosulfatimonas</taxon>
    </lineage>
</organism>
<dbReference type="GO" id="GO:0008939">
    <property type="term" value="F:nicotinate-nucleotide-dimethylbenzimidazole phosphoribosyltransferase activity"/>
    <property type="evidence" value="ECO:0007669"/>
    <property type="project" value="UniProtKB-EC"/>
</dbReference>
<proteinExistence type="inferred from homology"/>
<keyword evidence="5" id="KW-0169">Cobalamin biosynthesis</keyword>
<evidence type="ECO:0000256" key="1">
    <source>
        <dbReference type="ARBA" id="ARBA00005049"/>
    </source>
</evidence>
<comment type="similarity">
    <text evidence="2">Belongs to the CobT family.</text>
</comment>
<evidence type="ECO:0000256" key="4">
    <source>
        <dbReference type="ARBA" id="ARBA00015486"/>
    </source>
</evidence>
<dbReference type="EC" id="2.4.2.21" evidence="3"/>
<dbReference type="SUPFAM" id="SSF52733">
    <property type="entry name" value="Nicotinate mononucleotide:5,6-dimethylbenzimidazole phosphoribosyltransferase (CobT)"/>
    <property type="match status" value="1"/>
</dbReference>
<name>A0A6F8PVJ2_9GAMM</name>
<dbReference type="Pfam" id="PF02277">
    <property type="entry name" value="DBI_PRT"/>
    <property type="match status" value="2"/>
</dbReference>
<gene>
    <name evidence="10" type="primary">cobT</name>
    <name evidence="10" type="ORF">THMIRHAS_14890</name>
</gene>
<evidence type="ECO:0000256" key="8">
    <source>
        <dbReference type="ARBA" id="ARBA00030686"/>
    </source>
</evidence>
<reference evidence="11" key="1">
    <citation type="submission" date="2019-11" db="EMBL/GenBank/DDBJ databases">
        <title>Isolation and characterization of two novel species in the genus Thiomicrorhabdus.</title>
        <authorList>
            <person name="Mochizuki J."/>
            <person name="Kojima H."/>
            <person name="Fukui M."/>
        </authorList>
    </citation>
    <scope>NUCLEOTIDE SEQUENCE [LARGE SCALE GENOMIC DNA]</scope>
    <source>
        <strain evidence="11">aks77</strain>
    </source>
</reference>
<dbReference type="UniPathway" id="UPA00061">
    <property type="reaction ID" value="UER00516"/>
</dbReference>
<sequence>MTQEFFASVCQPDEQTQLDAYARQAILTKPQGALGLLEEIAVRLAGMQGTANPQIKQPWVSVFAADHGIAATGVSAFPQVVTQEMVKNFCRGGAAINVLACFAHANFEVVDVGVIQDVAPLAHLVSARVAAGTQNFLEQPAMSQAQLLQALQVGADAVNRAKQSGADLFICGEMGIGNTTAASAITAVLSGQSVSALVGEGTGIGFRQKKQKVQSIEQAIELHQAHLTSPLRVLQYLGGFEIAAMTGAYLRGAQLGMPMVVDGVIASVAVWVADFIARNDQLAGCTSVEQMMELGKYSLPETLFCTCGSLPRITEWCFFAHQSVEPAHAVILEALGVTPMLNFEMRLGEASGAALVIPLLQQACALHNQMATFEQAEVSGAH</sequence>
<comment type="pathway">
    <text evidence="1">Nucleoside biosynthesis; alpha-ribazole biosynthesis; alpha-ribazole from 5,6-dimethylbenzimidazole: step 1/2.</text>
</comment>
<evidence type="ECO:0000313" key="11">
    <source>
        <dbReference type="Proteomes" id="UP000501726"/>
    </source>
</evidence>
<accession>A0A6F8PVJ2</accession>